<evidence type="ECO:0000313" key="2">
    <source>
        <dbReference type="Proteomes" id="UP000067523"/>
    </source>
</evidence>
<gene>
    <name evidence="1" type="ORF">ATZ35_10255</name>
</gene>
<reference evidence="2" key="1">
    <citation type="submission" date="2015-12" db="EMBL/GenBank/DDBJ databases">
        <authorList>
            <person name="Lauer A."/>
            <person name="Humrighouse B."/>
            <person name="Loparev V."/>
            <person name="Shewmaker P.L."/>
            <person name="Whitney A.M."/>
            <person name="McLaughlin R.W."/>
        </authorList>
    </citation>
    <scope>NUCLEOTIDE SEQUENCE [LARGE SCALE GENOMIC DNA]</scope>
    <source>
        <strain evidence="2">LMG 26678</strain>
    </source>
</reference>
<organism evidence="1 2">
    <name type="scientific">Enterococcus rotai</name>
    <dbReference type="NCBI Taxonomy" id="118060"/>
    <lineage>
        <taxon>Bacteria</taxon>
        <taxon>Bacillati</taxon>
        <taxon>Bacillota</taxon>
        <taxon>Bacilli</taxon>
        <taxon>Lactobacillales</taxon>
        <taxon>Enterococcaceae</taxon>
        <taxon>Enterococcus</taxon>
    </lineage>
</organism>
<sequence length="140" mass="16076">MKHIKKEFLLNCTPAKAWQLVVDRSKYEIWAAAFQEGSTYSGEMKLNETISFVDESGNGLVSKVVVFEPEKEIKFAFLGEITDGKYAEVPVFAEMLEHYLFEPVGNQTKMLVDVVMDDEYYDMMNDLWDKAGTELIRLSN</sequence>
<dbReference type="AlphaFoldDB" id="A0A0U2XBI4"/>
<accession>A0A0U2XBI4</accession>
<dbReference type="EMBL" id="CP013655">
    <property type="protein sequence ID" value="ALS37520.1"/>
    <property type="molecule type" value="Genomic_DNA"/>
</dbReference>
<proteinExistence type="predicted"/>
<dbReference type="STRING" id="118060.ATZ35_10255"/>
<dbReference type="RefSeq" id="WP_208927176.1">
    <property type="nucleotide sequence ID" value="NZ_CP013655.1"/>
</dbReference>
<name>A0A0U2XBI4_9ENTE</name>
<dbReference type="SUPFAM" id="SSF55961">
    <property type="entry name" value="Bet v1-like"/>
    <property type="match status" value="1"/>
</dbReference>
<dbReference type="KEGG" id="erx:ATZ35_10255"/>
<evidence type="ECO:0000313" key="1">
    <source>
        <dbReference type="EMBL" id="ALS37520.1"/>
    </source>
</evidence>
<dbReference type="Gene3D" id="3.30.530.20">
    <property type="match status" value="1"/>
</dbReference>
<dbReference type="InterPro" id="IPR023393">
    <property type="entry name" value="START-like_dom_sf"/>
</dbReference>
<dbReference type="Proteomes" id="UP000067523">
    <property type="component" value="Chromosome"/>
</dbReference>
<protein>
    <submittedName>
        <fullName evidence="1">Activator of HSP90 ATPase</fullName>
    </submittedName>
</protein>
<keyword evidence="2" id="KW-1185">Reference proteome</keyword>